<proteinExistence type="predicted"/>
<dbReference type="Proteomes" id="UP000054018">
    <property type="component" value="Unassembled WGS sequence"/>
</dbReference>
<dbReference type="HOGENOM" id="CLU_155387_0_0_1"/>
<dbReference type="EMBL" id="KN833923">
    <property type="protein sequence ID" value="KIK14787.1"/>
    <property type="molecule type" value="Genomic_DNA"/>
</dbReference>
<evidence type="ECO:0000313" key="2">
    <source>
        <dbReference type="EMBL" id="KIK14787.1"/>
    </source>
</evidence>
<reference evidence="3" key="2">
    <citation type="submission" date="2015-01" db="EMBL/GenBank/DDBJ databases">
        <title>Evolutionary Origins and Diversification of the Mycorrhizal Mutualists.</title>
        <authorList>
            <consortium name="DOE Joint Genome Institute"/>
            <consortium name="Mycorrhizal Genomics Consortium"/>
            <person name="Kohler A."/>
            <person name="Kuo A."/>
            <person name="Nagy L.G."/>
            <person name="Floudas D."/>
            <person name="Copeland A."/>
            <person name="Barry K.W."/>
            <person name="Cichocki N."/>
            <person name="Veneault-Fourrey C."/>
            <person name="LaButti K."/>
            <person name="Lindquist E.A."/>
            <person name="Lipzen A."/>
            <person name="Lundell T."/>
            <person name="Morin E."/>
            <person name="Murat C."/>
            <person name="Riley R."/>
            <person name="Ohm R."/>
            <person name="Sun H."/>
            <person name="Tunlid A."/>
            <person name="Henrissat B."/>
            <person name="Grigoriev I.V."/>
            <person name="Hibbett D.S."/>
            <person name="Martin F."/>
        </authorList>
    </citation>
    <scope>NUCLEOTIDE SEQUENCE [LARGE SCALE GENOMIC DNA]</scope>
    <source>
        <strain evidence="3">441</strain>
    </source>
</reference>
<sequence>MTPDCVVVVDATGEEHRMLLQQCSTFDRLHAFLPGILSECRPDKAHIQKWYINRGQYDFVIDNGTNMNRLTRESDIWSTIEPGTKIVMRVINTEVSTVLSTSYQCYCGKWNDVKVDRVAVVDALKDGFINGFIITW</sequence>
<feature type="domain" description="Ubiquitin-like" evidence="1">
    <location>
        <begin position="3"/>
        <end position="92"/>
    </location>
</feature>
<evidence type="ECO:0000259" key="1">
    <source>
        <dbReference type="Pfam" id="PF22893"/>
    </source>
</evidence>
<dbReference type="AlphaFoldDB" id="A0A0C9YX55"/>
<gene>
    <name evidence="2" type="ORF">PISMIDRAFT_116412</name>
</gene>
<reference evidence="2 3" key="1">
    <citation type="submission" date="2014-04" db="EMBL/GenBank/DDBJ databases">
        <authorList>
            <consortium name="DOE Joint Genome Institute"/>
            <person name="Kuo A."/>
            <person name="Kohler A."/>
            <person name="Costa M.D."/>
            <person name="Nagy L.G."/>
            <person name="Floudas D."/>
            <person name="Copeland A."/>
            <person name="Barry K.W."/>
            <person name="Cichocki N."/>
            <person name="Veneault-Fourrey C."/>
            <person name="LaButti K."/>
            <person name="Lindquist E.A."/>
            <person name="Lipzen A."/>
            <person name="Lundell T."/>
            <person name="Morin E."/>
            <person name="Murat C."/>
            <person name="Sun H."/>
            <person name="Tunlid A."/>
            <person name="Henrissat B."/>
            <person name="Grigoriev I.V."/>
            <person name="Hibbett D.S."/>
            <person name="Martin F."/>
            <person name="Nordberg H.P."/>
            <person name="Cantor M.N."/>
            <person name="Hua S.X."/>
        </authorList>
    </citation>
    <scope>NUCLEOTIDE SEQUENCE [LARGE SCALE GENOMIC DNA]</scope>
    <source>
        <strain evidence="2 3">441</strain>
    </source>
</reference>
<keyword evidence="3" id="KW-1185">Reference proteome</keyword>
<name>A0A0C9YX55_9AGAM</name>
<evidence type="ECO:0000313" key="3">
    <source>
        <dbReference type="Proteomes" id="UP000054018"/>
    </source>
</evidence>
<protein>
    <submittedName>
        <fullName evidence="2">Unplaced genomic scaffold scaffold_239, whole genome shotgun sequence</fullName>
    </submittedName>
</protein>
<dbReference type="Pfam" id="PF22893">
    <property type="entry name" value="ULD_2"/>
    <property type="match status" value="1"/>
</dbReference>
<dbReference type="OrthoDB" id="2639018at2759"/>
<dbReference type="InterPro" id="IPR054464">
    <property type="entry name" value="ULD_fung"/>
</dbReference>
<organism evidence="2 3">
    <name type="scientific">Pisolithus microcarpus 441</name>
    <dbReference type="NCBI Taxonomy" id="765257"/>
    <lineage>
        <taxon>Eukaryota</taxon>
        <taxon>Fungi</taxon>
        <taxon>Dikarya</taxon>
        <taxon>Basidiomycota</taxon>
        <taxon>Agaricomycotina</taxon>
        <taxon>Agaricomycetes</taxon>
        <taxon>Agaricomycetidae</taxon>
        <taxon>Boletales</taxon>
        <taxon>Sclerodermatineae</taxon>
        <taxon>Pisolithaceae</taxon>
        <taxon>Pisolithus</taxon>
    </lineage>
</organism>
<accession>A0A0C9YX55</accession>